<organism evidence="2 3">
    <name type="scientific">Colletotrichum lupini</name>
    <dbReference type="NCBI Taxonomy" id="145971"/>
    <lineage>
        <taxon>Eukaryota</taxon>
        <taxon>Fungi</taxon>
        <taxon>Dikarya</taxon>
        <taxon>Ascomycota</taxon>
        <taxon>Pezizomycotina</taxon>
        <taxon>Sordariomycetes</taxon>
        <taxon>Hypocreomycetidae</taxon>
        <taxon>Glomerellales</taxon>
        <taxon>Glomerellaceae</taxon>
        <taxon>Colletotrichum</taxon>
        <taxon>Colletotrichum acutatum species complex</taxon>
    </lineage>
</organism>
<evidence type="ECO:0000256" key="1">
    <source>
        <dbReference type="SAM" id="MobiDB-lite"/>
    </source>
</evidence>
<accession>A0A9Q8WA88</accession>
<dbReference type="EMBL" id="CP019472">
    <property type="protein sequence ID" value="UQC75939.1"/>
    <property type="molecule type" value="Genomic_DNA"/>
</dbReference>
<dbReference type="AlphaFoldDB" id="A0A9Q8WA88"/>
<evidence type="ECO:0000313" key="3">
    <source>
        <dbReference type="Proteomes" id="UP000830671"/>
    </source>
</evidence>
<dbReference type="RefSeq" id="XP_049137582.1">
    <property type="nucleotide sequence ID" value="XM_049296358.1"/>
</dbReference>
<feature type="region of interest" description="Disordered" evidence="1">
    <location>
        <begin position="285"/>
        <end position="308"/>
    </location>
</feature>
<evidence type="ECO:0000313" key="2">
    <source>
        <dbReference type="EMBL" id="UQC75939.1"/>
    </source>
</evidence>
<keyword evidence="3" id="KW-1185">Reference proteome</keyword>
<gene>
    <name evidence="2" type="ORF">CLUP02_17448</name>
</gene>
<dbReference type="GeneID" id="73351368"/>
<dbReference type="Proteomes" id="UP000830671">
    <property type="component" value="Chromosome 10"/>
</dbReference>
<name>A0A9Q8WA88_9PEZI</name>
<sequence length="367" mass="40438">MTVCHWIGPYRLDPTPNWPPFLKIGFLSQSSGASNTWHGTIRSIVPQHHKVSCAAVALCPIRLFQTSSSLLQVLIDLLPSTSTVQHGSSSSADLRFRAWRYTNITAGLLSHMLRATNSRPAPSFLCLSSEYCAVNYRYLELLASRWFTSNQDLPRLAGTTHDAHMTYDVNVTATARVTGKGKRLGFNPSFLTAQRSATRFGEKPTSNPRVSFESLLLSTLKPNLGVLSPAHSSLALVSQASAVLQLDLQLTAHRDIPSDAVQLLCAYAVSTLAAYSTAKTTNNNTLSSYLGAEPHPQSKRRRRKINPQSNDQHIKYPYRLLAIALKACNHCLDSSIYPSTMVVVVMLRLAQHRHLLCFGSYSMGLSV</sequence>
<proteinExistence type="predicted"/>
<reference evidence="2" key="1">
    <citation type="journal article" date="2021" name="Mol. Plant Microbe Interact.">
        <title>Complete Genome Sequence of the Plant-Pathogenic Fungus Colletotrichum lupini.</title>
        <authorList>
            <person name="Baroncelli R."/>
            <person name="Pensec F."/>
            <person name="Da Lio D."/>
            <person name="Boufleur T."/>
            <person name="Vicente I."/>
            <person name="Sarrocco S."/>
            <person name="Picot A."/>
            <person name="Baraldi E."/>
            <person name="Sukno S."/>
            <person name="Thon M."/>
            <person name="Le Floch G."/>
        </authorList>
    </citation>
    <scope>NUCLEOTIDE SEQUENCE</scope>
    <source>
        <strain evidence="2">IMI 504893</strain>
    </source>
</reference>
<dbReference type="KEGG" id="clup:CLUP02_17448"/>
<protein>
    <submittedName>
        <fullName evidence="2">Uncharacterized protein</fullName>
    </submittedName>
</protein>